<dbReference type="Pfam" id="PF25595">
    <property type="entry name" value="Phage_TTP_16"/>
    <property type="match status" value="1"/>
</dbReference>
<dbReference type="EMBL" id="GQ241246">
    <property type="protein sequence ID" value="ACY35923.1"/>
    <property type="molecule type" value="Genomic_DNA"/>
</dbReference>
<proteinExistence type="predicted"/>
<protein>
    <recommendedName>
        <fullName evidence="3">Major tail protein</fullName>
    </recommendedName>
</protein>
<evidence type="ECO:0008006" key="3">
    <source>
        <dbReference type="Google" id="ProtNLM"/>
    </source>
</evidence>
<organism evidence="1 2">
    <name type="scientific">Clavibacter phage CMP1</name>
    <dbReference type="NCBI Taxonomy" id="686439"/>
    <lineage>
        <taxon>Viruses</taxon>
        <taxon>Duplodnaviria</taxon>
        <taxon>Heunggongvirae</taxon>
        <taxon>Uroviricota</taxon>
        <taxon>Caudoviricetes</taxon>
        <taxon>Cimpunavirus</taxon>
        <taxon>Cimpunavirus CMP1</taxon>
    </lineage>
</organism>
<evidence type="ECO:0000313" key="1">
    <source>
        <dbReference type="EMBL" id="ACY35923.1"/>
    </source>
</evidence>
<reference evidence="1 2" key="1">
    <citation type="journal article" date="2010" name="Microbiology">
        <title>The endolysins of bacteriophages CMP1 and CN77 are specific for the lysis of Clavibacter michiganensis strains.</title>
        <authorList>
            <person name="Wittmann J."/>
            <person name="Eichenlaub R."/>
            <person name="Dreiseikelmann B."/>
        </authorList>
    </citation>
    <scope>NUCLEOTIDE SEQUENCE [LARGE SCALE GENOMIC DNA]</scope>
</reference>
<dbReference type="KEGG" id="vg:8684213"/>
<dbReference type="OrthoDB" id="39070at10239"/>
<dbReference type="Proteomes" id="UP000002628">
    <property type="component" value="Segment"/>
</dbReference>
<name>D0U211_9CAUD</name>
<dbReference type="InterPro" id="IPR058009">
    <property type="entry name" value="TTP_Phage_16"/>
</dbReference>
<gene>
    <name evidence="1" type="ORF">CMP1-27</name>
</gene>
<keyword evidence="2" id="KW-1185">Reference proteome</keyword>
<evidence type="ECO:0000313" key="2">
    <source>
        <dbReference type="Proteomes" id="UP000002628"/>
    </source>
</evidence>
<dbReference type="GeneID" id="8684213"/>
<dbReference type="RefSeq" id="YP_003359118.1">
    <property type="nucleotide sequence ID" value="NC_013698.1"/>
</dbReference>
<accession>D0U211</accession>
<sequence length="195" mass="20470">MAIDRLLRANRTIMLVPVIDGPTGDPILIGADGSKCPFSTPTAAVLNTWVGITTTVPAAASNGGNISCALLDDVTLGMADSDTDDELSICSIGNESTPTFYNVDASLTAFRDRNPADTGVFNLALQLLNGAGVRYTAVDRFGKPSTAPFAVGDLMSLFDLTTDNPVDVKEDRSNLKIQQTPKTSGLVNNLYSLAA</sequence>